<dbReference type="InterPro" id="IPR037208">
    <property type="entry name" value="Spo0E-like_sf"/>
</dbReference>
<gene>
    <name evidence="1" type="ORF">E5259_07770</name>
</gene>
<dbReference type="EMBL" id="CP039126">
    <property type="protein sequence ID" value="QMW77494.1"/>
    <property type="molecule type" value="Genomic_DNA"/>
</dbReference>
<dbReference type="Pfam" id="PF09388">
    <property type="entry name" value="SpoOE-like"/>
    <property type="match status" value="1"/>
</dbReference>
<evidence type="ECO:0000313" key="2">
    <source>
        <dbReference type="Proteomes" id="UP000515789"/>
    </source>
</evidence>
<accession>A0A7G5MSA1</accession>
<reference evidence="1 2" key="1">
    <citation type="submission" date="2019-04" db="EMBL/GenBank/DDBJ databases">
        <authorList>
            <person name="Schori C."/>
            <person name="Ahrens C."/>
        </authorList>
    </citation>
    <scope>NUCLEOTIDE SEQUENCE [LARGE SCALE GENOMIC DNA]</scope>
    <source>
        <strain evidence="1 2">DSM 2950</strain>
    </source>
</reference>
<dbReference type="InterPro" id="IPR018540">
    <property type="entry name" value="Spo0E-like"/>
</dbReference>
<protein>
    <submittedName>
        <fullName evidence="1">Aspartyl-phosphate phosphatase Spo0E family protein</fullName>
    </submittedName>
</protein>
<evidence type="ECO:0000313" key="1">
    <source>
        <dbReference type="EMBL" id="QMW77494.1"/>
    </source>
</evidence>
<dbReference type="GO" id="GO:0043937">
    <property type="term" value="P:regulation of sporulation"/>
    <property type="evidence" value="ECO:0007669"/>
    <property type="project" value="InterPro"/>
</dbReference>
<organism evidence="1 2">
    <name type="scientific">Blautia producta</name>
    <dbReference type="NCBI Taxonomy" id="33035"/>
    <lineage>
        <taxon>Bacteria</taxon>
        <taxon>Bacillati</taxon>
        <taxon>Bacillota</taxon>
        <taxon>Clostridia</taxon>
        <taxon>Lachnospirales</taxon>
        <taxon>Lachnospiraceae</taxon>
        <taxon>Blautia</taxon>
    </lineage>
</organism>
<name>A0A7G5MSA1_9FIRM</name>
<dbReference type="SUPFAM" id="SSF140500">
    <property type="entry name" value="BAS1536-like"/>
    <property type="match status" value="1"/>
</dbReference>
<dbReference type="AlphaFoldDB" id="A0A7G5MSA1"/>
<dbReference type="Proteomes" id="UP000515789">
    <property type="component" value="Chromosome"/>
</dbReference>
<proteinExistence type="predicted"/>
<sequence>MFPYAYRTQQEEEAERTRSVAMRDKELEIRIEDARQRLDRAITEKRGMQTIMALSQILDRLIEEHICINQNNAELVG</sequence>